<protein>
    <submittedName>
        <fullName evidence="4">SPOR domain-containing protein</fullName>
    </submittedName>
</protein>
<dbReference type="SUPFAM" id="SSF110997">
    <property type="entry name" value="Sporulation related repeat"/>
    <property type="match status" value="1"/>
</dbReference>
<dbReference type="InterPro" id="IPR007730">
    <property type="entry name" value="SPOR-like_dom"/>
</dbReference>
<sequence>MAGLSQQQELVQLRKRARRRLVGAIVLVLVSTAVLWNVVGAIPDQKMKPEAIEIVGLETSQPAAAPVPAQPASAPQADAASAPLEALPPAGATELPAALPEDGTVVPLPATPAPAQPSAAAKPVLPLPSVTAAVAPQPAPKPAPKPEPKPVPKPAPKPEPKPKAAPERDPLAILEGRASFDEHKAPAKAAEASPQGTRYMVQLAALSDPAKVDALRARLASNGLSASFSKVTTSKGEVVRVRMGPFASRQEADAALARLSRAGVSGIVVSK</sequence>
<evidence type="ECO:0000313" key="4">
    <source>
        <dbReference type="EMBL" id="NDV12220.1"/>
    </source>
</evidence>
<dbReference type="GO" id="GO:0032506">
    <property type="term" value="P:cytokinetic process"/>
    <property type="evidence" value="ECO:0007669"/>
    <property type="project" value="TreeGrafter"/>
</dbReference>
<dbReference type="EMBL" id="JAAGAA010000004">
    <property type="protein sequence ID" value="NDV12220.1"/>
    <property type="molecule type" value="Genomic_DNA"/>
</dbReference>
<dbReference type="Proteomes" id="UP000482578">
    <property type="component" value="Unassembled WGS sequence"/>
</dbReference>
<dbReference type="PROSITE" id="PS51724">
    <property type="entry name" value="SPOR"/>
    <property type="match status" value="1"/>
</dbReference>
<evidence type="ECO:0000256" key="2">
    <source>
        <dbReference type="SAM" id="Phobius"/>
    </source>
</evidence>
<evidence type="ECO:0000256" key="1">
    <source>
        <dbReference type="SAM" id="MobiDB-lite"/>
    </source>
</evidence>
<dbReference type="InterPro" id="IPR036680">
    <property type="entry name" value="SPOR-like_sf"/>
</dbReference>
<keyword evidence="2" id="KW-0812">Transmembrane</keyword>
<keyword evidence="5" id="KW-1185">Reference proteome</keyword>
<dbReference type="PANTHER" id="PTHR38687:SF1">
    <property type="entry name" value="CELL DIVISION PROTEIN DEDD"/>
    <property type="match status" value="1"/>
</dbReference>
<dbReference type="GO" id="GO:0042834">
    <property type="term" value="F:peptidoglycan binding"/>
    <property type="evidence" value="ECO:0007669"/>
    <property type="project" value="InterPro"/>
</dbReference>
<organism evidence="4 5">
    <name type="scientific">Crenobacter caeni</name>
    <dbReference type="NCBI Taxonomy" id="2705474"/>
    <lineage>
        <taxon>Bacteria</taxon>
        <taxon>Pseudomonadati</taxon>
        <taxon>Pseudomonadota</taxon>
        <taxon>Betaproteobacteria</taxon>
        <taxon>Neisseriales</taxon>
        <taxon>Neisseriaceae</taxon>
        <taxon>Crenobacter</taxon>
    </lineage>
</organism>
<feature type="region of interest" description="Disordered" evidence="1">
    <location>
        <begin position="134"/>
        <end position="194"/>
    </location>
</feature>
<reference evidence="4 5" key="1">
    <citation type="submission" date="2020-02" db="EMBL/GenBank/DDBJ databases">
        <authorList>
            <person name="Yang Z."/>
        </authorList>
    </citation>
    <scope>NUCLEOTIDE SEQUENCE [LARGE SCALE GENOMIC DNA]</scope>
    <source>
        <strain evidence="4 5">HX-7-9</strain>
    </source>
</reference>
<gene>
    <name evidence="4" type="ORF">GZH52_05345</name>
</gene>
<dbReference type="RefSeq" id="WP_163315458.1">
    <property type="nucleotide sequence ID" value="NZ_JAAGAA010000004.1"/>
</dbReference>
<feature type="compositionally biased region" description="Basic and acidic residues" evidence="1">
    <location>
        <begin position="144"/>
        <end position="170"/>
    </location>
</feature>
<evidence type="ECO:0000313" key="5">
    <source>
        <dbReference type="Proteomes" id="UP000482578"/>
    </source>
</evidence>
<dbReference type="Gene3D" id="3.30.70.1070">
    <property type="entry name" value="Sporulation related repeat"/>
    <property type="match status" value="1"/>
</dbReference>
<dbReference type="AlphaFoldDB" id="A0A6B2KPZ5"/>
<feature type="transmembrane region" description="Helical" evidence="2">
    <location>
        <begin position="21"/>
        <end position="39"/>
    </location>
</feature>
<evidence type="ECO:0000259" key="3">
    <source>
        <dbReference type="PROSITE" id="PS51724"/>
    </source>
</evidence>
<name>A0A6B2KPZ5_9NEIS</name>
<dbReference type="Pfam" id="PF05036">
    <property type="entry name" value="SPOR"/>
    <property type="match status" value="1"/>
</dbReference>
<comment type="caution">
    <text evidence="4">The sequence shown here is derived from an EMBL/GenBank/DDBJ whole genome shotgun (WGS) entry which is preliminary data.</text>
</comment>
<feature type="domain" description="SPOR" evidence="3">
    <location>
        <begin position="193"/>
        <end position="271"/>
    </location>
</feature>
<feature type="region of interest" description="Disordered" evidence="1">
    <location>
        <begin position="102"/>
        <end position="121"/>
    </location>
</feature>
<keyword evidence="2" id="KW-1133">Transmembrane helix</keyword>
<dbReference type="PANTHER" id="PTHR38687">
    <property type="entry name" value="CELL DIVISION PROTEIN DEDD-RELATED"/>
    <property type="match status" value="1"/>
</dbReference>
<dbReference type="InterPro" id="IPR052521">
    <property type="entry name" value="Cell_div_SPOR-domain"/>
</dbReference>
<dbReference type="GO" id="GO:0032153">
    <property type="term" value="C:cell division site"/>
    <property type="evidence" value="ECO:0007669"/>
    <property type="project" value="TreeGrafter"/>
</dbReference>
<accession>A0A6B2KPZ5</accession>
<dbReference type="GO" id="GO:0030428">
    <property type="term" value="C:cell septum"/>
    <property type="evidence" value="ECO:0007669"/>
    <property type="project" value="TreeGrafter"/>
</dbReference>
<proteinExistence type="predicted"/>
<keyword evidence="2" id="KW-0472">Membrane</keyword>